<name>A0A0J6Y2L9_COCIT</name>
<comment type="similarity">
    <text evidence="1">Belongs to the CBP3 family.</text>
</comment>
<accession>A0A0J6Y2L9</accession>
<dbReference type="OrthoDB" id="10253878at2759"/>
<dbReference type="GO" id="GO:0034551">
    <property type="term" value="P:mitochondrial respiratory chain complex III assembly"/>
    <property type="evidence" value="ECO:0007669"/>
    <property type="project" value="TreeGrafter"/>
</dbReference>
<dbReference type="AlphaFoldDB" id="A0A0J6Y2L9"/>
<feature type="domain" description="Ubiquinol-cytochrome c chaperone" evidence="3">
    <location>
        <begin position="126"/>
        <end position="268"/>
    </location>
</feature>
<dbReference type="GO" id="GO:0005739">
    <property type="term" value="C:mitochondrion"/>
    <property type="evidence" value="ECO:0007669"/>
    <property type="project" value="TreeGrafter"/>
</dbReference>
<dbReference type="InterPro" id="IPR021150">
    <property type="entry name" value="Ubiq_cyt_c_chap"/>
</dbReference>
<feature type="compositionally biased region" description="Low complexity" evidence="2">
    <location>
        <begin position="32"/>
        <end position="46"/>
    </location>
</feature>
<feature type="region of interest" description="Disordered" evidence="2">
    <location>
        <begin position="32"/>
        <end position="68"/>
    </location>
</feature>
<feature type="compositionally biased region" description="Pro residues" evidence="2">
    <location>
        <begin position="47"/>
        <end position="59"/>
    </location>
</feature>
<evidence type="ECO:0000313" key="4">
    <source>
        <dbReference type="EMBL" id="KMP00858.1"/>
    </source>
</evidence>
<evidence type="ECO:0000313" key="5">
    <source>
        <dbReference type="Proteomes" id="UP000054565"/>
    </source>
</evidence>
<evidence type="ECO:0000256" key="2">
    <source>
        <dbReference type="SAM" id="MobiDB-lite"/>
    </source>
</evidence>
<dbReference type="Proteomes" id="UP000054565">
    <property type="component" value="Unassembled WGS sequence"/>
</dbReference>
<dbReference type="PANTHER" id="PTHR12184">
    <property type="entry name" value="UBIQUINOL-CYTOCHROME C REDUCTASE COMPLEX ASSEMBLY FACTOR 1 FAMILY MEMBER"/>
    <property type="match status" value="1"/>
</dbReference>
<evidence type="ECO:0000256" key="1">
    <source>
        <dbReference type="ARBA" id="ARBA00006407"/>
    </source>
</evidence>
<sequence>MADAKFIPFEPHFEALHKPIVQRPWFPSRIARSSSRRYASTSSKSPKPSPLKDPIPLPKSPLASRHRSSGLRSTETYIAYGITKKLFEACSAQADYKIPQISQKGAEIPKTANGEDLGVGEGWWYEELGLLPTFSSWSQVTFLHMYLVTVRLRALPSPESFQTFARHLFDHFSNHAEDRMDVMHGIVSRPIRVKYLKDLFIQWRGVLAAYDEGLVKGDAVLAAAVWRNLYKGSYTDAQGRGEDVDWNNISQIVLYMRKVLTELAPLEEVSMAHHVGGEKGIFRSNQRVEKLVELDARGIEEPFLQEPVEKEAPERTNQQIMRRMVPGTAEAWVNSPGIRVQIMMHTLYSVPMGLMNRRADQQPRLLFNFIKFTLYGVLRDCRRESPATPYEMLVARISTSFLGGSSAEQAILGLKWP</sequence>
<evidence type="ECO:0000259" key="3">
    <source>
        <dbReference type="Pfam" id="PF03981"/>
    </source>
</evidence>
<reference evidence="5" key="1">
    <citation type="journal article" date="2010" name="Genome Res.">
        <title>Population genomic sequencing of Coccidioides fungi reveals recent hybridization and transposon control.</title>
        <authorList>
            <person name="Neafsey D.E."/>
            <person name="Barker B.M."/>
            <person name="Sharpton T.J."/>
            <person name="Stajich J.E."/>
            <person name="Park D.J."/>
            <person name="Whiston E."/>
            <person name="Hung C.-Y."/>
            <person name="McMahan C."/>
            <person name="White J."/>
            <person name="Sykes S."/>
            <person name="Heiman D."/>
            <person name="Young S."/>
            <person name="Zeng Q."/>
            <person name="Abouelleil A."/>
            <person name="Aftuck L."/>
            <person name="Bessette D."/>
            <person name="Brown A."/>
            <person name="FitzGerald M."/>
            <person name="Lui A."/>
            <person name="Macdonald J.P."/>
            <person name="Priest M."/>
            <person name="Orbach M.J."/>
            <person name="Galgiani J.N."/>
            <person name="Kirkland T.N."/>
            <person name="Cole G.T."/>
            <person name="Birren B.W."/>
            <person name="Henn M.R."/>
            <person name="Taylor J.W."/>
            <person name="Rounsley S.D."/>
        </authorList>
    </citation>
    <scope>NUCLEOTIDE SEQUENCE [LARGE SCALE GENOMIC DNA]</scope>
    <source>
        <strain evidence="5">RMSCC 2394</strain>
    </source>
</reference>
<gene>
    <name evidence="4" type="ORF">CIRG_01000</name>
</gene>
<dbReference type="Pfam" id="PF03981">
    <property type="entry name" value="Ubiq_cyt_C_chap"/>
    <property type="match status" value="1"/>
</dbReference>
<proteinExistence type="inferred from homology"/>
<organism evidence="4 5">
    <name type="scientific">Coccidioides immitis RMSCC 2394</name>
    <dbReference type="NCBI Taxonomy" id="404692"/>
    <lineage>
        <taxon>Eukaryota</taxon>
        <taxon>Fungi</taxon>
        <taxon>Dikarya</taxon>
        <taxon>Ascomycota</taxon>
        <taxon>Pezizomycotina</taxon>
        <taxon>Eurotiomycetes</taxon>
        <taxon>Eurotiomycetidae</taxon>
        <taxon>Onygenales</taxon>
        <taxon>Onygenaceae</taxon>
        <taxon>Coccidioides</taxon>
    </lineage>
</organism>
<dbReference type="EMBL" id="DS028093">
    <property type="protein sequence ID" value="KMP00858.1"/>
    <property type="molecule type" value="Genomic_DNA"/>
</dbReference>
<protein>
    <submittedName>
        <fullName evidence="4">Ubiquinol cytochrome-c reductase assembly protein Cbp3</fullName>
    </submittedName>
</protein>
<dbReference type="InterPro" id="IPR007129">
    <property type="entry name" value="Ubiqinol_cyt_c_chaperone_CPB3"/>
</dbReference>
<dbReference type="STRING" id="404692.A0A0J6Y2L9"/>
<dbReference type="PANTHER" id="PTHR12184:SF1">
    <property type="entry name" value="UBIQUINOL-CYTOCHROME-C REDUCTASE COMPLEX ASSEMBLY FACTOR 1"/>
    <property type="match status" value="1"/>
</dbReference>